<dbReference type="InterPro" id="IPR035983">
    <property type="entry name" value="Hect_E3_ubiquitin_ligase"/>
</dbReference>
<feature type="domain" description="WW" evidence="8">
    <location>
        <begin position="573"/>
        <end position="606"/>
    </location>
</feature>
<evidence type="ECO:0000313" key="10">
    <source>
        <dbReference type="EMBL" id="KAI6649166.1"/>
    </source>
</evidence>
<evidence type="ECO:0000256" key="6">
    <source>
        <dbReference type="PROSITE-ProRule" id="PRU00104"/>
    </source>
</evidence>
<dbReference type="Proteomes" id="UP001165289">
    <property type="component" value="Unassembled WGS sequence"/>
</dbReference>
<dbReference type="Pfam" id="PF16562">
    <property type="entry name" value="HECW_N"/>
    <property type="match status" value="1"/>
</dbReference>
<evidence type="ECO:0000259" key="9">
    <source>
        <dbReference type="PROSITE" id="PS50237"/>
    </source>
</evidence>
<name>A0AAV7JL25_9METZ</name>
<dbReference type="GO" id="GO:0006511">
    <property type="term" value="P:ubiquitin-dependent protein catabolic process"/>
    <property type="evidence" value="ECO:0007669"/>
    <property type="project" value="TreeGrafter"/>
</dbReference>
<evidence type="ECO:0000256" key="3">
    <source>
        <dbReference type="ARBA" id="ARBA00012485"/>
    </source>
</evidence>
<dbReference type="PANTHER" id="PTHR11254:SF320">
    <property type="entry name" value="HECT-TYPE E3 UBIQUITIN TRANSFERASE"/>
    <property type="match status" value="1"/>
</dbReference>
<protein>
    <recommendedName>
        <fullName evidence="3">HECT-type E3 ubiquitin transferase</fullName>
        <ecNumber evidence="3">2.3.2.26</ecNumber>
    </recommendedName>
</protein>
<dbReference type="PROSITE" id="PS50020">
    <property type="entry name" value="WW_DOMAIN_2"/>
    <property type="match status" value="1"/>
</dbReference>
<dbReference type="InterPro" id="IPR050409">
    <property type="entry name" value="E3_ubiq-protein_ligase"/>
</dbReference>
<evidence type="ECO:0000256" key="1">
    <source>
        <dbReference type="ARBA" id="ARBA00000885"/>
    </source>
</evidence>
<evidence type="ECO:0000256" key="2">
    <source>
        <dbReference type="ARBA" id="ARBA00004906"/>
    </source>
</evidence>
<feature type="region of interest" description="Disordered" evidence="7">
    <location>
        <begin position="306"/>
        <end position="325"/>
    </location>
</feature>
<dbReference type="Pfam" id="PF00632">
    <property type="entry name" value="HECT"/>
    <property type="match status" value="1"/>
</dbReference>
<comment type="pathway">
    <text evidence="2">Protein modification; protein ubiquitination.</text>
</comment>
<dbReference type="FunFam" id="3.30.2410.10:FF:000009">
    <property type="entry name" value="Probable E3 ubiquitin-protein ligase HECTD2"/>
    <property type="match status" value="1"/>
</dbReference>
<dbReference type="InterPro" id="IPR032348">
    <property type="entry name" value="HECW_N"/>
</dbReference>
<dbReference type="Gene3D" id="3.90.1750.10">
    <property type="entry name" value="Hect, E3 ligase catalytic domains"/>
    <property type="match status" value="1"/>
</dbReference>
<organism evidence="10 11">
    <name type="scientific">Oopsacas minuta</name>
    <dbReference type="NCBI Taxonomy" id="111878"/>
    <lineage>
        <taxon>Eukaryota</taxon>
        <taxon>Metazoa</taxon>
        <taxon>Porifera</taxon>
        <taxon>Hexactinellida</taxon>
        <taxon>Hexasterophora</taxon>
        <taxon>Lyssacinosida</taxon>
        <taxon>Leucopsacidae</taxon>
        <taxon>Oopsacas</taxon>
    </lineage>
</organism>
<dbReference type="EC" id="2.3.2.26" evidence="3"/>
<dbReference type="GO" id="GO:0005737">
    <property type="term" value="C:cytoplasm"/>
    <property type="evidence" value="ECO:0007669"/>
    <property type="project" value="TreeGrafter"/>
</dbReference>
<dbReference type="Gene3D" id="3.30.2160.10">
    <property type="entry name" value="Hect, E3 ligase catalytic domain"/>
    <property type="match status" value="1"/>
</dbReference>
<dbReference type="InterPro" id="IPR000569">
    <property type="entry name" value="HECT_dom"/>
</dbReference>
<evidence type="ECO:0000256" key="4">
    <source>
        <dbReference type="ARBA" id="ARBA00022679"/>
    </source>
</evidence>
<dbReference type="SUPFAM" id="SSF56204">
    <property type="entry name" value="Hect, E3 ligase catalytic domain"/>
    <property type="match status" value="1"/>
</dbReference>
<keyword evidence="11" id="KW-1185">Reference proteome</keyword>
<accession>A0AAV7JL25</accession>
<evidence type="ECO:0000256" key="5">
    <source>
        <dbReference type="ARBA" id="ARBA00022786"/>
    </source>
</evidence>
<feature type="domain" description="HECT" evidence="9">
    <location>
        <begin position="799"/>
        <end position="1135"/>
    </location>
</feature>
<dbReference type="InterPro" id="IPR001202">
    <property type="entry name" value="WW_dom"/>
</dbReference>
<dbReference type="PROSITE" id="PS50237">
    <property type="entry name" value="HECT"/>
    <property type="match status" value="1"/>
</dbReference>
<evidence type="ECO:0000259" key="8">
    <source>
        <dbReference type="PROSITE" id="PS50020"/>
    </source>
</evidence>
<keyword evidence="4" id="KW-0808">Transferase</keyword>
<comment type="catalytic activity">
    <reaction evidence="1">
        <text>S-ubiquitinyl-[E2 ubiquitin-conjugating enzyme]-L-cysteine + [acceptor protein]-L-lysine = [E2 ubiquitin-conjugating enzyme]-L-cysteine + N(6)-ubiquitinyl-[acceptor protein]-L-lysine.</text>
        <dbReference type="EC" id="2.3.2.26"/>
    </reaction>
</comment>
<comment type="caution">
    <text evidence="10">The sequence shown here is derived from an EMBL/GenBank/DDBJ whole genome shotgun (WGS) entry which is preliminary data.</text>
</comment>
<dbReference type="GO" id="GO:0016567">
    <property type="term" value="P:protein ubiquitination"/>
    <property type="evidence" value="ECO:0007669"/>
    <property type="project" value="TreeGrafter"/>
</dbReference>
<dbReference type="SMART" id="SM00119">
    <property type="entry name" value="HECTc"/>
    <property type="match status" value="1"/>
</dbReference>
<evidence type="ECO:0000256" key="7">
    <source>
        <dbReference type="SAM" id="MobiDB-lite"/>
    </source>
</evidence>
<dbReference type="EMBL" id="JAKMXF010000321">
    <property type="protein sequence ID" value="KAI6649166.1"/>
    <property type="molecule type" value="Genomic_DNA"/>
</dbReference>
<dbReference type="GO" id="GO:0061630">
    <property type="term" value="F:ubiquitin protein ligase activity"/>
    <property type="evidence" value="ECO:0007669"/>
    <property type="project" value="UniProtKB-EC"/>
</dbReference>
<proteinExistence type="predicted"/>
<dbReference type="PANTHER" id="PTHR11254">
    <property type="entry name" value="HECT DOMAIN UBIQUITIN-PROTEIN LIGASE"/>
    <property type="match status" value="1"/>
</dbReference>
<gene>
    <name evidence="10" type="ORF">LOD99_11535</name>
</gene>
<sequence length="1135" mass="129601">MATCMNVSLPPLPPVSVPFPQLATSLSADKMLGGDTDEPSSSYIYLSSSRVTVGQTLNISWLVNRPTDTQDWLGMYPLEATGPFDYLEFKKRGPCVQKAGMLRWRINPESFTESETPCCFRYYSFQSELLATSDTITVVHPQYSSVPLRHNMHISDIVIKEFHSPQNDIHVLYLDIKLAGNELAIPLAKILLLKTSLGGEISWRSDLIHNLSANAEDSLAIEALCLENTDADTYRLLGKVELCLAPHFTPGETKKIDLDLKIENKSLGRIFFTLFFIKQANPISYSPINNSLARIPFAQSVSSPACSSPATDEAEKLSSKPSEQLEPLSVELSPLEFSTCGESIHISPLTLPNISAGLTEEFTAALYNLKFPLSRPLETTSLDPIELVPINITSDLDEERLRYEQRMLSRYKSNKSLENSTEETMVTLRTQCIENSGEFTPSRQEDTEGKRSGSVLSRGSFSFTMDSLSFTRDSMRDLFSSLPRFSSFRKKRQSVIVPQSVDPVVKENPGVIFLLRKDLFVFLEKRGNSKYLFSDLKLLAIVQEIRHNPNTYLKWHRSSTLVTFLNSMADTNADFPKDWEMKISKMKERVFVNHEQRFVTFVDPRLPQKGVETLTTTQEGIPQRISNNRRIAGGVLDQEEVFDGDLEPDGELVELEPTERLIAFLRRDDIFTVVSNVMGEFATPELRSIIREVGNRGQDGLERHQNSEILAHFLSMVDQEIEVYNPRQIRRTHSERVAVSATNTTTQLHAEKGQFMKKATKFWNELNEKGYDHSWDTLTFYLNRTTFLTSAFQQLMQTPAIKLRRRHIRVNYDTEDGIDEGGLIKEFFFYLSHELFNPSYGLFEYSADGSYNVQIQKTSSKIRNWNLWFRFAGRLIGLALVQQQLMDVFFSRAITKPILDEQFVLSDLEAVDPTMHQSLKYVLSNNDTEDLYLTFSYQEELPFGEVRTINLMKDGQQIGVNNKNKQKYVDLMLKSRMSHDVEKQTISLVSGVREIVPLKMLKRFDASELEWLISGSVEIDLTDWKENTHYSSGISEHNPVVKNFWRAVEEFENEDRLRLLQFITGSSSIPLNGFQGLTSTHGHVQRFTIRLIYGEGLPESHTCFNRLDIPRYSSYEELKQKLLYAIRNTQGFNIA</sequence>
<dbReference type="Gene3D" id="2.20.70.10">
    <property type="match status" value="1"/>
</dbReference>
<dbReference type="CDD" id="cd00078">
    <property type="entry name" value="HECTc"/>
    <property type="match status" value="1"/>
</dbReference>
<dbReference type="Gene3D" id="2.60.40.2840">
    <property type="match status" value="1"/>
</dbReference>
<evidence type="ECO:0000313" key="11">
    <source>
        <dbReference type="Proteomes" id="UP001165289"/>
    </source>
</evidence>
<dbReference type="AlphaFoldDB" id="A0AAV7JL25"/>
<keyword evidence="5 6" id="KW-0833">Ubl conjugation pathway</keyword>
<dbReference type="Gene3D" id="3.30.2410.10">
    <property type="entry name" value="Hect, E3 ligase catalytic domain"/>
    <property type="match status" value="1"/>
</dbReference>
<feature type="active site" description="Glycyl thioester intermediate" evidence="6">
    <location>
        <position position="1103"/>
    </location>
</feature>
<reference evidence="10 11" key="1">
    <citation type="journal article" date="2023" name="BMC Biol.">
        <title>The compact genome of the sponge Oopsacas minuta (Hexactinellida) is lacking key metazoan core genes.</title>
        <authorList>
            <person name="Santini S."/>
            <person name="Schenkelaars Q."/>
            <person name="Jourda C."/>
            <person name="Duchesne M."/>
            <person name="Belahbib H."/>
            <person name="Rocher C."/>
            <person name="Selva M."/>
            <person name="Riesgo A."/>
            <person name="Vervoort M."/>
            <person name="Leys S.P."/>
            <person name="Kodjabachian L."/>
            <person name="Le Bivic A."/>
            <person name="Borchiellini C."/>
            <person name="Claverie J.M."/>
            <person name="Renard E."/>
        </authorList>
    </citation>
    <scope>NUCLEOTIDE SEQUENCE [LARGE SCALE GENOMIC DNA]</scope>
    <source>
        <strain evidence="10">SPO-2</strain>
    </source>
</reference>